<reference evidence="6 7" key="1">
    <citation type="journal article" date="2014" name="Int. J. Syst. Evol. Microbiol.">
        <title>Complete genome sequence of Corynebacterium casei LMG S-19264T (=DSM 44701T), isolated from a smear-ripened cheese.</title>
        <authorList>
            <consortium name="US DOE Joint Genome Institute (JGI-PGF)"/>
            <person name="Walter F."/>
            <person name="Albersmeier A."/>
            <person name="Kalinowski J."/>
            <person name="Ruckert C."/>
        </authorList>
    </citation>
    <scope>NUCLEOTIDE SEQUENCE [LARGE SCALE GENOMIC DNA]</scope>
    <source>
        <strain evidence="6 7">NBRC 110095</strain>
    </source>
</reference>
<dbReference type="PANTHER" id="PTHR38776:SF1">
    <property type="entry name" value="MLTA-INTERACTING PROTEIN-RELATED"/>
    <property type="match status" value="1"/>
</dbReference>
<evidence type="ECO:0000313" key="6">
    <source>
        <dbReference type="EMBL" id="GLS24410.1"/>
    </source>
</evidence>
<dbReference type="Pfam" id="PF06629">
    <property type="entry name" value="MipA"/>
    <property type="match status" value="1"/>
</dbReference>
<evidence type="ECO:0008006" key="8">
    <source>
        <dbReference type="Google" id="ProtNLM"/>
    </source>
</evidence>
<sequence length="244" mass="27266">MAVAEENGFLILGPALLPEYQGSEDSTVVPMVVSQFKILNQKIEIEGLTFRSPIYQESAWQFGATAELAFGRDSDIENAQVDTFEEIDFGINVGGYAAHQQNNVFFDGDNLEYQLALFGDASNVHDGFYATTSMIYTLPMMIPWRLEFELESSYANDNYMNTYFGVNPRDAFNSGYDQYTATASFKDITLNTNIGLFINPQWGAFLRLGATHLIGKAKDSPIVRNGSNNQYFVGMGIFYRFGGE</sequence>
<name>A0AA37WKQ4_9GAMM</name>
<comment type="similarity">
    <text evidence="2">Belongs to the MipA/OmpV family.</text>
</comment>
<accession>A0AA37WKQ4</accession>
<evidence type="ECO:0000256" key="5">
    <source>
        <dbReference type="ARBA" id="ARBA00023237"/>
    </source>
</evidence>
<dbReference type="PANTHER" id="PTHR38776">
    <property type="entry name" value="MLTA-INTERACTING PROTEIN-RELATED"/>
    <property type="match status" value="1"/>
</dbReference>
<keyword evidence="4" id="KW-0472">Membrane</keyword>
<dbReference type="RefSeq" id="WP_232595614.1">
    <property type="nucleotide sequence ID" value="NZ_BSPD01000003.1"/>
</dbReference>
<keyword evidence="3" id="KW-0732">Signal</keyword>
<gene>
    <name evidence="6" type="ORF">GCM10007877_01210</name>
</gene>
<evidence type="ECO:0000313" key="7">
    <source>
        <dbReference type="Proteomes" id="UP001156870"/>
    </source>
</evidence>
<comment type="subcellular location">
    <subcellularLocation>
        <location evidence="1">Cell outer membrane</location>
    </subcellularLocation>
</comment>
<dbReference type="EMBL" id="BSPD01000003">
    <property type="protein sequence ID" value="GLS24410.1"/>
    <property type="molecule type" value="Genomic_DNA"/>
</dbReference>
<evidence type="ECO:0000256" key="2">
    <source>
        <dbReference type="ARBA" id="ARBA00005722"/>
    </source>
</evidence>
<keyword evidence="5" id="KW-0998">Cell outer membrane</keyword>
<proteinExistence type="inferred from homology"/>
<organism evidence="6 7">
    <name type="scientific">Marinibactrum halimedae</name>
    <dbReference type="NCBI Taxonomy" id="1444977"/>
    <lineage>
        <taxon>Bacteria</taxon>
        <taxon>Pseudomonadati</taxon>
        <taxon>Pseudomonadota</taxon>
        <taxon>Gammaproteobacteria</taxon>
        <taxon>Cellvibrionales</taxon>
        <taxon>Cellvibrionaceae</taxon>
        <taxon>Marinibactrum</taxon>
    </lineage>
</organism>
<protein>
    <recommendedName>
        <fullName evidence="8">MipA/OmpV family protein</fullName>
    </recommendedName>
</protein>
<keyword evidence="7" id="KW-1185">Reference proteome</keyword>
<evidence type="ECO:0000256" key="1">
    <source>
        <dbReference type="ARBA" id="ARBA00004442"/>
    </source>
</evidence>
<evidence type="ECO:0000256" key="4">
    <source>
        <dbReference type="ARBA" id="ARBA00023136"/>
    </source>
</evidence>
<dbReference type="GO" id="GO:0009279">
    <property type="term" value="C:cell outer membrane"/>
    <property type="evidence" value="ECO:0007669"/>
    <property type="project" value="UniProtKB-SubCell"/>
</dbReference>
<dbReference type="AlphaFoldDB" id="A0AA37WKQ4"/>
<comment type="caution">
    <text evidence="6">The sequence shown here is derived from an EMBL/GenBank/DDBJ whole genome shotgun (WGS) entry which is preliminary data.</text>
</comment>
<dbReference type="InterPro" id="IPR010583">
    <property type="entry name" value="MipA"/>
</dbReference>
<dbReference type="Proteomes" id="UP001156870">
    <property type="component" value="Unassembled WGS sequence"/>
</dbReference>
<evidence type="ECO:0000256" key="3">
    <source>
        <dbReference type="ARBA" id="ARBA00022729"/>
    </source>
</evidence>